<organism evidence="1 2">
    <name type="scientific">Streptomyces siderophoricus</name>
    <dbReference type="NCBI Taxonomy" id="2802281"/>
    <lineage>
        <taxon>Bacteria</taxon>
        <taxon>Bacillati</taxon>
        <taxon>Actinomycetota</taxon>
        <taxon>Actinomycetes</taxon>
        <taxon>Kitasatosporales</taxon>
        <taxon>Streptomycetaceae</taxon>
        <taxon>Streptomyces</taxon>
    </lineage>
</organism>
<keyword evidence="2" id="KW-1185">Reference proteome</keyword>
<accession>A0ABS1MVK6</accession>
<comment type="caution">
    <text evidence="1">The sequence shown here is derived from an EMBL/GenBank/DDBJ whole genome shotgun (WGS) entry which is preliminary data.</text>
</comment>
<evidence type="ECO:0000313" key="1">
    <source>
        <dbReference type="EMBL" id="MBL1091792.1"/>
    </source>
</evidence>
<evidence type="ECO:0008006" key="3">
    <source>
        <dbReference type="Google" id="ProtNLM"/>
    </source>
</evidence>
<dbReference type="Proteomes" id="UP000629371">
    <property type="component" value="Unassembled WGS sequence"/>
</dbReference>
<proteinExistence type="predicted"/>
<gene>
    <name evidence="1" type="ORF">JK360_20755</name>
</gene>
<name>A0ABS1MVK6_9ACTN</name>
<sequence length="78" mass="9144">MHHVIRLFEPLLRLLLPGSGRHRPAEVPPPVPPPVVPPRWVPVRHTELLRGEDSALVRPYLIAHERRQYARRMPEVVW</sequence>
<dbReference type="EMBL" id="JAERRI010000011">
    <property type="protein sequence ID" value="MBL1091792.1"/>
    <property type="molecule type" value="Genomic_DNA"/>
</dbReference>
<protein>
    <recommendedName>
        <fullName evidence="3">Secreted protein</fullName>
    </recommendedName>
</protein>
<evidence type="ECO:0000313" key="2">
    <source>
        <dbReference type="Proteomes" id="UP000629371"/>
    </source>
</evidence>
<dbReference type="RefSeq" id="WP_201806674.1">
    <property type="nucleotide sequence ID" value="NZ_JAERRI010000011.1"/>
</dbReference>
<reference evidence="1 2" key="1">
    <citation type="submission" date="2021-01" db="EMBL/GenBank/DDBJ databases">
        <title>WGS of actinomycetes isolated from Thailand.</title>
        <authorList>
            <person name="Thawai C."/>
        </authorList>
    </citation>
    <scope>NUCLEOTIDE SEQUENCE [LARGE SCALE GENOMIC DNA]</scope>
    <source>
        <strain evidence="1 2">CH9-7</strain>
    </source>
</reference>